<organism evidence="1 2">
    <name type="scientific">Smittium culicis</name>
    <dbReference type="NCBI Taxonomy" id="133412"/>
    <lineage>
        <taxon>Eukaryota</taxon>
        <taxon>Fungi</taxon>
        <taxon>Fungi incertae sedis</taxon>
        <taxon>Zoopagomycota</taxon>
        <taxon>Kickxellomycotina</taxon>
        <taxon>Harpellomycetes</taxon>
        <taxon>Harpellales</taxon>
        <taxon>Legeriomycetaceae</taxon>
        <taxon>Smittium</taxon>
    </lineage>
</organism>
<evidence type="ECO:0000313" key="1">
    <source>
        <dbReference type="EMBL" id="OMJ11767.1"/>
    </source>
</evidence>
<protein>
    <submittedName>
        <fullName evidence="1">Uncharacterized protein</fullName>
    </submittedName>
</protein>
<dbReference type="Proteomes" id="UP000187283">
    <property type="component" value="Unassembled WGS sequence"/>
</dbReference>
<dbReference type="EMBL" id="LSSN01004295">
    <property type="protein sequence ID" value="OMJ11767.1"/>
    <property type="molecule type" value="Genomic_DNA"/>
</dbReference>
<sequence>MGTILKKLYVFSSRLNQRLFKPPPFPRSLPTSPNRASLKFERKNSSSERIGIGMNRPIVDDRHTQVAAGTKIFEFLVGDFHVRQALGSPECAHTHFSNVLKAQLQVRIHSLKVNPVAFFADFPVHRPPVDDRPVISSFTVDYRDDSLTG</sequence>
<reference evidence="1 2" key="1">
    <citation type="submission" date="2017-01" db="EMBL/GenBank/DDBJ databases">
        <authorList>
            <person name="Mah S.A."/>
            <person name="Swanson W.J."/>
            <person name="Moy G.W."/>
            <person name="Vacquier V.D."/>
        </authorList>
    </citation>
    <scope>NUCLEOTIDE SEQUENCE [LARGE SCALE GENOMIC DNA]</scope>
    <source>
        <strain evidence="1 2">GSMNP</strain>
    </source>
</reference>
<name>A0A1R1XAY0_9FUNG</name>
<accession>A0A1R1XAY0</accession>
<dbReference type="AlphaFoldDB" id="A0A1R1XAY0"/>
<proteinExistence type="predicted"/>
<gene>
    <name evidence="1" type="ORF">AYI70_g9499</name>
</gene>
<keyword evidence="2" id="KW-1185">Reference proteome</keyword>
<comment type="caution">
    <text evidence="1">The sequence shown here is derived from an EMBL/GenBank/DDBJ whole genome shotgun (WGS) entry which is preliminary data.</text>
</comment>
<evidence type="ECO:0000313" key="2">
    <source>
        <dbReference type="Proteomes" id="UP000187283"/>
    </source>
</evidence>